<keyword evidence="4 5" id="KW-0720">Serine protease</keyword>
<feature type="active site" description="Charge relay system" evidence="5">
    <location>
        <position position="388"/>
    </location>
</feature>
<evidence type="ECO:0000313" key="8">
    <source>
        <dbReference type="EMBL" id="BCJ47184.1"/>
    </source>
</evidence>
<feature type="domain" description="Peptidase S8/S53" evidence="7">
    <location>
        <begin position="144"/>
        <end position="427"/>
    </location>
</feature>
<organism evidence="8 9">
    <name type="scientific">Actinoplanes ianthinogenes</name>
    <dbReference type="NCBI Taxonomy" id="122358"/>
    <lineage>
        <taxon>Bacteria</taxon>
        <taxon>Bacillati</taxon>
        <taxon>Actinomycetota</taxon>
        <taxon>Actinomycetes</taxon>
        <taxon>Micromonosporales</taxon>
        <taxon>Micromonosporaceae</taxon>
        <taxon>Actinoplanes</taxon>
    </lineage>
</organism>
<evidence type="ECO:0000256" key="2">
    <source>
        <dbReference type="ARBA" id="ARBA00022670"/>
    </source>
</evidence>
<dbReference type="InterPro" id="IPR015500">
    <property type="entry name" value="Peptidase_S8_subtilisin-rel"/>
</dbReference>
<sequence>MSSAKGIRRAALAVGPVVALAVGTGCLPAAAAAAPQQPGPPVGVIVALDEGASVAGVETVVVRKGGTVERELPIVNGFAATVPRSAVASLRSMTGVRSVTPDGSGHLMAVDPVLGYDTAKDEGSLSFVRDVIHANDAWKAGYTGKGVDVALIDSGVAPVAGLTSGNVVNGPDLSFESQYADVRYRDTFGHGTHMASIIAGRDAAGTAASYTASTGYQGVAPDARIVSVKVAAADGSADVSQVIAGIGWVTQHAHDYGLNIKVLNLSYGTDSVQSSVLDPLSYAVEQAWRKGIVVVVAAGNDGTLRQELADPAVNPYVLAVGAEDPNRTIGSADDTVPLFAQRGTASRYVDVVAPGVHILGLRVPNSYVDQFNPLGRVGTRFIRGSGTSQATAVISGVAALVAQKYPTATPDQIKYLITAKAVPFPLAKKTWQGTGLVDVQKSLALRPADAPVQTYTAATGAGTLEGARGSDHVVIGGTALTGQKDIFGNTWTAAATWNGGAYNGASWTGTAFTGADWTAVKWTGADWTGSAWSSRSWVSRSWITSSWDSRSWVTGVWYSRSWVADSWSDASWS</sequence>
<dbReference type="InterPro" id="IPR050131">
    <property type="entry name" value="Peptidase_S8_subtilisin-like"/>
</dbReference>
<evidence type="ECO:0000313" key="9">
    <source>
        <dbReference type="Proteomes" id="UP000676967"/>
    </source>
</evidence>
<feature type="active site" description="Charge relay system" evidence="5">
    <location>
        <position position="153"/>
    </location>
</feature>
<dbReference type="InterPro" id="IPR037045">
    <property type="entry name" value="S8pro/Inhibitor_I9_sf"/>
</dbReference>
<dbReference type="Gene3D" id="3.30.70.80">
    <property type="entry name" value="Peptidase S8 propeptide/proteinase inhibitor I9"/>
    <property type="match status" value="1"/>
</dbReference>
<dbReference type="Gene3D" id="3.40.50.200">
    <property type="entry name" value="Peptidase S8/S53 domain"/>
    <property type="match status" value="1"/>
</dbReference>
<reference evidence="8 9" key="1">
    <citation type="submission" date="2020-08" db="EMBL/GenBank/DDBJ databases">
        <title>Whole genome shotgun sequence of Actinoplanes ianthinogenes NBRC 13996.</title>
        <authorList>
            <person name="Komaki H."/>
            <person name="Tamura T."/>
        </authorList>
    </citation>
    <scope>NUCLEOTIDE SEQUENCE [LARGE SCALE GENOMIC DNA]</scope>
    <source>
        <strain evidence="8 9">NBRC 13996</strain>
    </source>
</reference>
<dbReference type="RefSeq" id="WP_189335006.1">
    <property type="nucleotide sequence ID" value="NZ_AP023356.1"/>
</dbReference>
<evidence type="ECO:0000259" key="7">
    <source>
        <dbReference type="Pfam" id="PF00082"/>
    </source>
</evidence>
<evidence type="ECO:0000256" key="4">
    <source>
        <dbReference type="ARBA" id="ARBA00022825"/>
    </source>
</evidence>
<dbReference type="Proteomes" id="UP000676967">
    <property type="component" value="Chromosome"/>
</dbReference>
<dbReference type="PROSITE" id="PS51257">
    <property type="entry name" value="PROKAR_LIPOPROTEIN"/>
    <property type="match status" value="1"/>
</dbReference>
<evidence type="ECO:0000256" key="6">
    <source>
        <dbReference type="SAM" id="SignalP"/>
    </source>
</evidence>
<keyword evidence="3 5" id="KW-0378">Hydrolase</keyword>
<name>A0ABM7M6F9_9ACTN</name>
<dbReference type="InterPro" id="IPR036852">
    <property type="entry name" value="Peptidase_S8/S53_dom_sf"/>
</dbReference>
<dbReference type="PRINTS" id="PR00723">
    <property type="entry name" value="SUBTILISIN"/>
</dbReference>
<evidence type="ECO:0000256" key="3">
    <source>
        <dbReference type="ARBA" id="ARBA00022801"/>
    </source>
</evidence>
<feature type="chain" id="PRO_5045118166" description="Peptidase S8/S53 domain-containing protein" evidence="6">
    <location>
        <begin position="22"/>
        <end position="573"/>
    </location>
</feature>
<dbReference type="InterPro" id="IPR006311">
    <property type="entry name" value="TAT_signal"/>
</dbReference>
<dbReference type="PROSITE" id="PS51318">
    <property type="entry name" value="TAT"/>
    <property type="match status" value="1"/>
</dbReference>
<dbReference type="InterPro" id="IPR000209">
    <property type="entry name" value="Peptidase_S8/S53_dom"/>
</dbReference>
<keyword evidence="2 5" id="KW-0645">Protease</keyword>
<feature type="signal peptide" evidence="6">
    <location>
        <begin position="1"/>
        <end position="21"/>
    </location>
</feature>
<dbReference type="Pfam" id="PF00082">
    <property type="entry name" value="Peptidase_S8"/>
    <property type="match status" value="1"/>
</dbReference>
<feature type="active site" description="Charge relay system" evidence="5">
    <location>
        <position position="190"/>
    </location>
</feature>
<accession>A0ABM7M6F9</accession>
<dbReference type="PANTHER" id="PTHR43806">
    <property type="entry name" value="PEPTIDASE S8"/>
    <property type="match status" value="1"/>
</dbReference>
<protein>
    <recommendedName>
        <fullName evidence="7">Peptidase S8/S53 domain-containing protein</fullName>
    </recommendedName>
</protein>
<gene>
    <name evidence="8" type="ORF">Aiant_78410</name>
</gene>
<evidence type="ECO:0000256" key="1">
    <source>
        <dbReference type="ARBA" id="ARBA00011073"/>
    </source>
</evidence>
<dbReference type="SUPFAM" id="SSF54897">
    <property type="entry name" value="Protease propeptides/inhibitors"/>
    <property type="match status" value="1"/>
</dbReference>
<comment type="similarity">
    <text evidence="1 5">Belongs to the peptidase S8 family.</text>
</comment>
<dbReference type="SUPFAM" id="SSF52743">
    <property type="entry name" value="Subtilisin-like"/>
    <property type="match status" value="1"/>
</dbReference>
<evidence type="ECO:0000256" key="5">
    <source>
        <dbReference type="PROSITE-ProRule" id="PRU01240"/>
    </source>
</evidence>
<dbReference type="PANTHER" id="PTHR43806:SF65">
    <property type="entry name" value="SERINE PROTEASE APRX"/>
    <property type="match status" value="1"/>
</dbReference>
<proteinExistence type="inferred from homology"/>
<dbReference type="PROSITE" id="PS51892">
    <property type="entry name" value="SUBTILASE"/>
    <property type="match status" value="1"/>
</dbReference>
<dbReference type="EMBL" id="AP023356">
    <property type="protein sequence ID" value="BCJ47184.1"/>
    <property type="molecule type" value="Genomic_DNA"/>
</dbReference>
<keyword evidence="9" id="KW-1185">Reference proteome</keyword>
<keyword evidence="6" id="KW-0732">Signal</keyword>